<name>A0ABU4J7V6_9BACI</name>
<organism evidence="2 3">
    <name type="scientific">Priestia flexa</name>
    <dbReference type="NCBI Taxonomy" id="86664"/>
    <lineage>
        <taxon>Bacteria</taxon>
        <taxon>Bacillati</taxon>
        <taxon>Bacillota</taxon>
        <taxon>Bacilli</taxon>
        <taxon>Bacillales</taxon>
        <taxon>Bacillaceae</taxon>
        <taxon>Priestia</taxon>
    </lineage>
</organism>
<proteinExistence type="predicted"/>
<dbReference type="InterPro" id="IPR056509">
    <property type="entry name" value="Imm33-like"/>
</dbReference>
<evidence type="ECO:0000259" key="1">
    <source>
        <dbReference type="Pfam" id="PF24719"/>
    </source>
</evidence>
<dbReference type="Pfam" id="PF24719">
    <property type="entry name" value="Imm33-like"/>
    <property type="match status" value="1"/>
</dbReference>
<feature type="domain" description="Imm33-like" evidence="1">
    <location>
        <begin position="106"/>
        <end position="208"/>
    </location>
</feature>
<accession>A0ABU4J7V6</accession>
<dbReference type="EMBL" id="JAWUZT010000037">
    <property type="protein sequence ID" value="MDW8517025.1"/>
    <property type="molecule type" value="Genomic_DNA"/>
</dbReference>
<evidence type="ECO:0000313" key="2">
    <source>
        <dbReference type="EMBL" id="MDW8517025.1"/>
    </source>
</evidence>
<reference evidence="3" key="1">
    <citation type="submission" date="2023-07" db="EMBL/GenBank/DDBJ databases">
        <title>Draft genomic sequences of Priestia flexa CCM isolated from the soil of an abandoned mine contaminated by free cyanide in the high Andean zone of Tacna, Peru.</title>
        <authorList>
            <person name="Caceda Quiroz C.J."/>
            <person name="Maraza Chooque G.J."/>
            <person name="Fora Quispe G.L."/>
            <person name="Carpio Mamani M."/>
        </authorList>
    </citation>
    <scope>NUCLEOTIDE SEQUENCE [LARGE SCALE GENOMIC DNA]</scope>
    <source>
        <strain evidence="3">CCM</strain>
    </source>
</reference>
<evidence type="ECO:0000313" key="3">
    <source>
        <dbReference type="Proteomes" id="UP001284771"/>
    </source>
</evidence>
<sequence length="214" mass="25111">MNYTIDINTEDLKVESRGAESYGIFNIRVQVDSEDLLEEAEDFISYVLDYQIETQTVITSEETLTYGYWLVKFKEKGQFLDVWEYNSGATSFIEGANLTLRYLYSQYSLCETINAEFDSPTADKFVTIYNQVFESEEIQGVRYEEEGDQSGWLLYCKEQDLDTLHEDDFLTLRLYELTLKRPDILKFLALPTGYRFILKGNEYNAWKDKSLFTN</sequence>
<dbReference type="Proteomes" id="UP001284771">
    <property type="component" value="Unassembled WGS sequence"/>
</dbReference>
<keyword evidence="3" id="KW-1185">Reference proteome</keyword>
<protein>
    <recommendedName>
        <fullName evidence="1">Imm33-like domain-containing protein</fullName>
    </recommendedName>
</protein>
<comment type="caution">
    <text evidence="2">The sequence shown here is derived from an EMBL/GenBank/DDBJ whole genome shotgun (WGS) entry which is preliminary data.</text>
</comment>
<gene>
    <name evidence="2" type="ORF">RIB56_12875</name>
</gene>
<dbReference type="RefSeq" id="WP_138116298.1">
    <property type="nucleotide sequence ID" value="NZ_CP040366.1"/>
</dbReference>